<dbReference type="GO" id="GO:0005758">
    <property type="term" value="C:mitochondrial intermembrane space"/>
    <property type="evidence" value="ECO:0007669"/>
    <property type="project" value="InterPro"/>
</dbReference>
<evidence type="ECO:0000256" key="1">
    <source>
        <dbReference type="ARBA" id="ARBA00023157"/>
    </source>
</evidence>
<evidence type="ECO:0000259" key="2">
    <source>
        <dbReference type="Pfam" id="PF06747"/>
    </source>
</evidence>
<accession>A0A0R3S9N6</accession>
<keyword evidence="1" id="KW-1015">Disulfide bond</keyword>
<dbReference type="PANTHER" id="PTHR13639:SF2">
    <property type="entry name" value="CYTOCHROME C OXIDASE ASSEMBLY FACTOR 4 HOMOLOG, MITOCHONDRIAL"/>
    <property type="match status" value="1"/>
</dbReference>
<dbReference type="STRING" id="6216.A0A0R3S9N6"/>
<dbReference type="WBParaSite" id="HDID_0000097701-mRNA-1">
    <property type="protein sequence ID" value="HDID_0000097701-mRNA-1"/>
    <property type="gene ID" value="HDID_0000097701"/>
</dbReference>
<dbReference type="InterPro" id="IPR039870">
    <property type="entry name" value="Coa4-like"/>
</dbReference>
<protein>
    <submittedName>
        <fullName evidence="3">CHCH domain-containing protein</fullName>
    </submittedName>
</protein>
<name>A0A0R3S9N6_HYMDI</name>
<sequence>LTREIPSSSPTISTIDDDEEEDLVIALIKRTGCLDQHNAIMECMYNYKDWRKCQNEVKLFRQCMSKKEENAFKMPFLKNNLS</sequence>
<organism evidence="3">
    <name type="scientific">Hymenolepis diminuta</name>
    <name type="common">Rat tapeworm</name>
    <dbReference type="NCBI Taxonomy" id="6216"/>
    <lineage>
        <taxon>Eukaryota</taxon>
        <taxon>Metazoa</taxon>
        <taxon>Spiralia</taxon>
        <taxon>Lophotrochozoa</taxon>
        <taxon>Platyhelminthes</taxon>
        <taxon>Cestoda</taxon>
        <taxon>Eucestoda</taxon>
        <taxon>Cyclophyllidea</taxon>
        <taxon>Hymenolepididae</taxon>
        <taxon>Hymenolepis</taxon>
    </lineage>
</organism>
<reference evidence="3" key="1">
    <citation type="submission" date="2017-02" db="UniProtKB">
        <authorList>
            <consortium name="WormBaseParasite"/>
        </authorList>
    </citation>
    <scope>IDENTIFICATION</scope>
</reference>
<feature type="domain" description="CHCH" evidence="2">
    <location>
        <begin position="33"/>
        <end position="66"/>
    </location>
</feature>
<proteinExistence type="predicted"/>
<dbReference type="Pfam" id="PF06747">
    <property type="entry name" value="CHCH"/>
    <property type="match status" value="1"/>
</dbReference>
<dbReference type="AlphaFoldDB" id="A0A0R3S9N6"/>
<dbReference type="PANTHER" id="PTHR13639">
    <property type="entry name" value="CYTOCHROME C OXIDASE ASSEMBLY FACTOR 4 HOMOLOG, MITOCHONDRIAL"/>
    <property type="match status" value="1"/>
</dbReference>
<dbReference type="GO" id="GO:0033617">
    <property type="term" value="P:mitochondrial respiratory chain complex IV assembly"/>
    <property type="evidence" value="ECO:0007669"/>
    <property type="project" value="InterPro"/>
</dbReference>
<dbReference type="PROSITE" id="PS51808">
    <property type="entry name" value="CHCH"/>
    <property type="match status" value="1"/>
</dbReference>
<evidence type="ECO:0000313" key="3">
    <source>
        <dbReference type="WBParaSite" id="HDID_0000097701-mRNA-1"/>
    </source>
</evidence>
<dbReference type="InterPro" id="IPR010625">
    <property type="entry name" value="CHCH"/>
</dbReference>